<dbReference type="InterPro" id="IPR005269">
    <property type="entry name" value="LOG"/>
</dbReference>
<dbReference type="Proteomes" id="UP000585272">
    <property type="component" value="Unassembled WGS sequence"/>
</dbReference>
<dbReference type="Gene3D" id="3.40.50.450">
    <property type="match status" value="1"/>
</dbReference>
<comment type="similarity">
    <text evidence="1">Belongs to the LOG family.</text>
</comment>
<organism evidence="2 3">
    <name type="scientific">Conexibacter arvalis</name>
    <dbReference type="NCBI Taxonomy" id="912552"/>
    <lineage>
        <taxon>Bacteria</taxon>
        <taxon>Bacillati</taxon>
        <taxon>Actinomycetota</taxon>
        <taxon>Thermoleophilia</taxon>
        <taxon>Solirubrobacterales</taxon>
        <taxon>Conexibacteraceae</taxon>
        <taxon>Conexibacter</taxon>
    </lineage>
</organism>
<evidence type="ECO:0000256" key="1">
    <source>
        <dbReference type="RuleBase" id="RU363015"/>
    </source>
</evidence>
<dbReference type="GO" id="GO:0005829">
    <property type="term" value="C:cytosol"/>
    <property type="evidence" value="ECO:0007669"/>
    <property type="project" value="TreeGrafter"/>
</dbReference>
<comment type="catalytic activity">
    <reaction evidence="1">
        <text>N(6)-(dimethylallyl)adenosine 5'-phosphate + H2O = N(6)-dimethylallyladenine + D-ribose 5-phosphate</text>
        <dbReference type="Rhea" id="RHEA:48560"/>
        <dbReference type="ChEBI" id="CHEBI:15377"/>
        <dbReference type="ChEBI" id="CHEBI:17660"/>
        <dbReference type="ChEBI" id="CHEBI:57526"/>
        <dbReference type="ChEBI" id="CHEBI:78346"/>
        <dbReference type="EC" id="3.2.2.n1"/>
    </reaction>
</comment>
<dbReference type="InterPro" id="IPR031100">
    <property type="entry name" value="LOG_fam"/>
</dbReference>
<gene>
    <name evidence="2" type="ORF">BDZ31_002950</name>
</gene>
<name>A0A840IG88_9ACTN</name>
<dbReference type="RefSeq" id="WP_221243087.1">
    <property type="nucleotide sequence ID" value="NZ_JACHNU010000004.1"/>
</dbReference>
<dbReference type="SUPFAM" id="SSF102405">
    <property type="entry name" value="MCP/YpsA-like"/>
    <property type="match status" value="1"/>
</dbReference>
<evidence type="ECO:0000313" key="2">
    <source>
        <dbReference type="EMBL" id="MBB4663355.1"/>
    </source>
</evidence>
<dbReference type="InterPro" id="IPR052341">
    <property type="entry name" value="LOG_family_nucleotidases"/>
</dbReference>
<comment type="catalytic activity">
    <reaction evidence="1">
        <text>9-ribosyl-trans-zeatin 5'-phosphate + H2O = trans-zeatin + D-ribose 5-phosphate</text>
        <dbReference type="Rhea" id="RHEA:48564"/>
        <dbReference type="ChEBI" id="CHEBI:15377"/>
        <dbReference type="ChEBI" id="CHEBI:16522"/>
        <dbReference type="ChEBI" id="CHEBI:78346"/>
        <dbReference type="ChEBI" id="CHEBI:87947"/>
        <dbReference type="EC" id="3.2.2.n1"/>
    </reaction>
</comment>
<dbReference type="Pfam" id="PF03641">
    <property type="entry name" value="Lysine_decarbox"/>
    <property type="match status" value="1"/>
</dbReference>
<accession>A0A840IG88</accession>
<dbReference type="AlphaFoldDB" id="A0A840IG88"/>
<dbReference type="GO" id="GO:0016787">
    <property type="term" value="F:hydrolase activity"/>
    <property type="evidence" value="ECO:0007669"/>
    <property type="project" value="UniProtKB-KW"/>
</dbReference>
<proteinExistence type="inferred from homology"/>
<dbReference type="PANTHER" id="PTHR43393">
    <property type="entry name" value="CYTOKININ RIBOSIDE 5'-MONOPHOSPHATE PHOSPHORIBOHYDROLASE"/>
    <property type="match status" value="1"/>
</dbReference>
<evidence type="ECO:0000313" key="3">
    <source>
        <dbReference type="Proteomes" id="UP000585272"/>
    </source>
</evidence>
<dbReference type="GO" id="GO:0009691">
    <property type="term" value="P:cytokinin biosynthetic process"/>
    <property type="evidence" value="ECO:0007669"/>
    <property type="project" value="UniProtKB-UniRule"/>
</dbReference>
<dbReference type="NCBIfam" id="TIGR00730">
    <property type="entry name" value="Rossman fold protein, TIGR00730 family"/>
    <property type="match status" value="1"/>
</dbReference>
<keyword evidence="3" id="KW-1185">Reference proteome</keyword>
<protein>
    <recommendedName>
        <fullName evidence="1">Cytokinin riboside 5'-monophosphate phosphoribohydrolase</fullName>
        <ecNumber evidence="1">3.2.2.n1</ecNumber>
    </recommendedName>
</protein>
<comment type="caution">
    <text evidence="2">The sequence shown here is derived from an EMBL/GenBank/DDBJ whole genome shotgun (WGS) entry which is preliminary data.</text>
</comment>
<reference evidence="2 3" key="1">
    <citation type="submission" date="2020-08" db="EMBL/GenBank/DDBJ databases">
        <title>Genomic Encyclopedia of Archaeal and Bacterial Type Strains, Phase II (KMG-II): from individual species to whole genera.</title>
        <authorList>
            <person name="Goeker M."/>
        </authorList>
    </citation>
    <scope>NUCLEOTIDE SEQUENCE [LARGE SCALE GENOMIC DNA]</scope>
    <source>
        <strain evidence="2 3">DSM 23288</strain>
    </source>
</reference>
<dbReference type="EMBL" id="JACHNU010000004">
    <property type="protein sequence ID" value="MBB4663355.1"/>
    <property type="molecule type" value="Genomic_DNA"/>
</dbReference>
<sequence length="240" mass="26749">MGVVKDRRRPRRHDWTPDQELLDQRVTVATDPSRVERMRGELEMGFAALSEVRDGIAVFGSARTPSDDPEHELARTLGRLLGQQGYTVITGGGPGAMAAANLGAREAGAFSIGLTIDLPFEQGQNDHLDLALNFHYFFTRKVMFVRYSRAFVVLPGGFGTLDELFEALTLIQTRKIRRFPVVLVGRWFWEPLLDWLRDRLLATGKLVAEDIDRIALVDSAEEAVATVDATCRPAEPTGQR</sequence>
<keyword evidence="1" id="KW-0203">Cytokinin biosynthesis</keyword>
<dbReference type="PANTHER" id="PTHR43393:SF2">
    <property type="entry name" value="CYTOKININ RIBOSIDE 5'-MONOPHOSPHATE PHOSPHORIBOHYDROLASE"/>
    <property type="match status" value="1"/>
</dbReference>
<keyword evidence="1" id="KW-0378">Hydrolase</keyword>
<dbReference type="EC" id="3.2.2.n1" evidence="1"/>